<protein>
    <submittedName>
        <fullName evidence="1">DUF4298 domain-containing protein</fullName>
    </submittedName>
</protein>
<dbReference type="InterPro" id="IPR025384">
    <property type="entry name" value="DUF4298"/>
</dbReference>
<dbReference type="EMBL" id="CP066007">
    <property type="protein sequence ID" value="QQB45481.1"/>
    <property type="molecule type" value="Genomic_DNA"/>
</dbReference>
<dbReference type="Pfam" id="PF14131">
    <property type="entry name" value="DUF4298"/>
    <property type="match status" value="1"/>
</dbReference>
<evidence type="ECO:0000313" key="2">
    <source>
        <dbReference type="EMBL" id="QRP69767.1"/>
    </source>
</evidence>
<evidence type="ECO:0000313" key="3">
    <source>
        <dbReference type="Proteomes" id="UP000596145"/>
    </source>
</evidence>
<sequence length="107" mass="12194">MAPMNEQMKRIELNNERLNEITAFNAKYEDIGDTFAEAWETLKPLIAYYESQWSTDLAETDAAYGVMSEDGVWNEMGTFYEIMKDVAATSQRILAEYEGEDSNEGGE</sequence>
<dbReference type="Proteomes" id="UP000596145">
    <property type="component" value="Chromosome"/>
</dbReference>
<evidence type="ECO:0000313" key="1">
    <source>
        <dbReference type="EMBL" id="QQB45481.1"/>
    </source>
</evidence>
<dbReference type="Proteomes" id="UP000617681">
    <property type="component" value="Chromosome"/>
</dbReference>
<proteinExistence type="predicted"/>
<organism evidence="1 3">
    <name type="scientific">Corynebacterium glucuronolyticum</name>
    <dbReference type="NCBI Taxonomy" id="39791"/>
    <lineage>
        <taxon>Bacteria</taxon>
        <taxon>Bacillati</taxon>
        <taxon>Actinomycetota</taxon>
        <taxon>Actinomycetes</taxon>
        <taxon>Mycobacteriales</taxon>
        <taxon>Corynebacteriaceae</taxon>
        <taxon>Corynebacterium</taxon>
    </lineage>
</organism>
<dbReference type="EMBL" id="CP069534">
    <property type="protein sequence ID" value="QRP69767.1"/>
    <property type="molecule type" value="Genomic_DNA"/>
</dbReference>
<name>A0A7T4JU60_9CORY</name>
<dbReference type="AlphaFoldDB" id="A0A7T4JU60"/>
<reference evidence="1 3" key="1">
    <citation type="submission" date="2020-12" db="EMBL/GenBank/DDBJ databases">
        <title>FDA dAtabase for Regulatory Grade micrObial Sequences (FDA-ARGOS): Supporting development and validation of Infectious Disease Dx tests.</title>
        <authorList>
            <person name="Sproer C."/>
            <person name="Gronow S."/>
            <person name="Severitt S."/>
            <person name="Schroder I."/>
            <person name="Tallon L."/>
            <person name="Sadzewicz L."/>
            <person name="Zhao X."/>
            <person name="Boylan J."/>
            <person name="Ott S."/>
            <person name="Bowen H."/>
            <person name="Vavikolanu K."/>
            <person name="Mehta A."/>
            <person name="Aluvathingal J."/>
            <person name="Nadendla S."/>
            <person name="Lowell S."/>
            <person name="Myers T."/>
            <person name="Yan Y."/>
            <person name="Sichtig H."/>
        </authorList>
    </citation>
    <scope>NUCLEOTIDE SEQUENCE [LARGE SCALE GENOMIC DNA]</scope>
    <source>
        <strain evidence="1 3">FDAARGOS_1053</strain>
        <strain evidence="2">FDAARGOS_1191</strain>
    </source>
</reference>
<dbReference type="OrthoDB" id="5148784at2"/>
<gene>
    <name evidence="1" type="ORF">I6I10_08095</name>
    <name evidence="2" type="ORF">I6J21_08070</name>
</gene>
<accession>A0A7T4JU60</accession>